<keyword evidence="3" id="KW-0472">Membrane</keyword>
<dbReference type="GO" id="GO:0005876">
    <property type="term" value="C:spindle microtubule"/>
    <property type="evidence" value="ECO:0007669"/>
    <property type="project" value="TreeGrafter"/>
</dbReference>
<dbReference type="GO" id="GO:0008017">
    <property type="term" value="F:microtubule binding"/>
    <property type="evidence" value="ECO:0007669"/>
    <property type="project" value="TreeGrafter"/>
</dbReference>
<dbReference type="GO" id="GO:0005739">
    <property type="term" value="C:mitochondrion"/>
    <property type="evidence" value="ECO:0007669"/>
    <property type="project" value="TreeGrafter"/>
</dbReference>
<evidence type="ECO:0000256" key="3">
    <source>
        <dbReference type="SAM" id="Phobius"/>
    </source>
</evidence>
<dbReference type="Gene3D" id="1.25.40.10">
    <property type="entry name" value="Tetratricopeptide repeat domain"/>
    <property type="match status" value="1"/>
</dbReference>
<dbReference type="AlphaFoldDB" id="A0A7I5EC08"/>
<reference evidence="5" key="1">
    <citation type="submission" date="2020-12" db="UniProtKB">
        <authorList>
            <consortium name="WormBaseParasite"/>
        </authorList>
    </citation>
    <scope>IDENTIFICATION</scope>
    <source>
        <strain evidence="5">MHco3</strain>
    </source>
</reference>
<protein>
    <submittedName>
        <fullName evidence="5">TPR_REGION domain-containing protein</fullName>
    </submittedName>
</protein>
<keyword evidence="3" id="KW-0812">Transmembrane</keyword>
<dbReference type="InterPro" id="IPR011990">
    <property type="entry name" value="TPR-like_helical_dom_sf"/>
</dbReference>
<dbReference type="InterPro" id="IPR049039">
    <property type="entry name" value="RMD1-3_a_helical_rpt"/>
</dbReference>
<dbReference type="WBParaSite" id="HCON_00135730-00003">
    <property type="protein sequence ID" value="HCON_00135730-00003"/>
    <property type="gene ID" value="HCON_00135730"/>
</dbReference>
<keyword evidence="1" id="KW-0802">TPR repeat</keyword>
<dbReference type="PANTHER" id="PTHR16056">
    <property type="entry name" value="REGULATOR OF MICROTUBULE DYNAMICS PROTEIN"/>
    <property type="match status" value="1"/>
</dbReference>
<dbReference type="PROSITE" id="PS50005">
    <property type="entry name" value="TPR"/>
    <property type="match status" value="1"/>
</dbReference>
<evidence type="ECO:0000313" key="4">
    <source>
        <dbReference type="Proteomes" id="UP000025227"/>
    </source>
</evidence>
<proteinExistence type="predicted"/>
<keyword evidence="2" id="KW-0175">Coiled coil</keyword>
<feature type="coiled-coil region" evidence="2">
    <location>
        <begin position="40"/>
        <end position="67"/>
    </location>
</feature>
<feature type="repeat" description="TPR" evidence="1">
    <location>
        <begin position="324"/>
        <end position="357"/>
    </location>
</feature>
<accession>A0A7I5EC08</accession>
<feature type="transmembrane region" description="Helical" evidence="3">
    <location>
        <begin position="6"/>
        <end position="29"/>
    </location>
</feature>
<dbReference type="GO" id="GO:0097431">
    <property type="term" value="C:mitotic spindle pole"/>
    <property type="evidence" value="ECO:0007669"/>
    <property type="project" value="TreeGrafter"/>
</dbReference>
<name>A0A7I5EC08_HAECO</name>
<keyword evidence="3" id="KW-1133">Transmembrane helix</keyword>
<evidence type="ECO:0000256" key="1">
    <source>
        <dbReference type="PROSITE-ProRule" id="PRU00339"/>
    </source>
</evidence>
<dbReference type="SUPFAM" id="SSF48452">
    <property type="entry name" value="TPR-like"/>
    <property type="match status" value="1"/>
</dbReference>
<dbReference type="OMA" id="WAALMSG"/>
<organism evidence="4 5">
    <name type="scientific">Haemonchus contortus</name>
    <name type="common">Barber pole worm</name>
    <dbReference type="NCBI Taxonomy" id="6289"/>
    <lineage>
        <taxon>Eukaryota</taxon>
        <taxon>Metazoa</taxon>
        <taxon>Ecdysozoa</taxon>
        <taxon>Nematoda</taxon>
        <taxon>Chromadorea</taxon>
        <taxon>Rhabditida</taxon>
        <taxon>Rhabditina</taxon>
        <taxon>Rhabditomorpha</taxon>
        <taxon>Strongyloidea</taxon>
        <taxon>Trichostrongylidae</taxon>
        <taxon>Haemonchus</taxon>
    </lineage>
</organism>
<keyword evidence="4" id="KW-1185">Reference proteome</keyword>
<dbReference type="Pfam" id="PF21033">
    <property type="entry name" value="RMD1-3"/>
    <property type="match status" value="1"/>
</dbReference>
<dbReference type="InterPro" id="IPR019734">
    <property type="entry name" value="TPR_rpt"/>
</dbReference>
<dbReference type="OrthoDB" id="512473at2759"/>
<dbReference type="Proteomes" id="UP000025227">
    <property type="component" value="Unplaced"/>
</dbReference>
<evidence type="ECO:0000313" key="5">
    <source>
        <dbReference type="WBParaSite" id="HCON_00135730-00003"/>
    </source>
</evidence>
<evidence type="ECO:0000256" key="2">
    <source>
        <dbReference type="SAM" id="Coils"/>
    </source>
</evidence>
<dbReference type="PANTHER" id="PTHR16056:SF20">
    <property type="entry name" value="C2H2-TYPE DOMAIN-CONTAINING PROTEIN-RELATED"/>
    <property type="match status" value="1"/>
</dbReference>
<sequence>MESRAVRAGGVALTTTVVAGIGAAAIYVWSKHLSSIRREHDQMMRLMEKLIIEVETLRREVNELKYGLKDPGRRSPTKVRPRALDAIQLGSGDGETLAKDNRYRRGGSYQSLLSDGEYADAEEEWEHEEGEEAIHVTDPQDASTPLPPVSFAEVDQYFGVDNVRPGYDILKKRYDSGDKSSTVLWRLARFCHELACHTTDKGKKKDLIFEGKKYALEGHHTDENDFEAVKWAAIMTGQSTDYVGTKERIEEGGKFKELLDKALTFDSKDFALLHLRGRYAHSVASLSWIERKAAAVFYSTPPTATIEEALEDFLAAYEIKPDWIENLLYIARIYYAKGDKANAKKFLSKLLSLKPNDESEREMQEEAKKLLSKC</sequence>